<feature type="compositionally biased region" description="Polar residues" evidence="1">
    <location>
        <begin position="564"/>
        <end position="577"/>
    </location>
</feature>
<feature type="region of interest" description="Disordered" evidence="1">
    <location>
        <begin position="219"/>
        <end position="246"/>
    </location>
</feature>
<feature type="compositionally biased region" description="Low complexity" evidence="1">
    <location>
        <begin position="713"/>
        <end position="731"/>
    </location>
</feature>
<feature type="compositionally biased region" description="Basic and acidic residues" evidence="1">
    <location>
        <begin position="437"/>
        <end position="516"/>
    </location>
</feature>
<gene>
    <name evidence="2" type="ORF">B0H64DRAFT_423306</name>
</gene>
<feature type="compositionally biased region" description="Low complexity" evidence="1">
    <location>
        <begin position="738"/>
        <end position="765"/>
    </location>
</feature>
<dbReference type="GeneID" id="87842550"/>
<dbReference type="AlphaFoldDB" id="A0AAE0LTI0"/>
<feature type="compositionally biased region" description="Low complexity" evidence="1">
    <location>
        <begin position="108"/>
        <end position="126"/>
    </location>
</feature>
<feature type="compositionally biased region" description="Low complexity" evidence="1">
    <location>
        <begin position="670"/>
        <end position="683"/>
    </location>
</feature>
<reference evidence="2" key="1">
    <citation type="journal article" date="2023" name="Mol. Phylogenet. Evol.">
        <title>Genome-scale phylogeny and comparative genomics of the fungal order Sordariales.</title>
        <authorList>
            <person name="Hensen N."/>
            <person name="Bonometti L."/>
            <person name="Westerberg I."/>
            <person name="Brannstrom I.O."/>
            <person name="Guillou S."/>
            <person name="Cros-Aarteil S."/>
            <person name="Calhoun S."/>
            <person name="Haridas S."/>
            <person name="Kuo A."/>
            <person name="Mondo S."/>
            <person name="Pangilinan J."/>
            <person name="Riley R."/>
            <person name="LaButti K."/>
            <person name="Andreopoulos B."/>
            <person name="Lipzen A."/>
            <person name="Chen C."/>
            <person name="Yan M."/>
            <person name="Daum C."/>
            <person name="Ng V."/>
            <person name="Clum A."/>
            <person name="Steindorff A."/>
            <person name="Ohm R.A."/>
            <person name="Martin F."/>
            <person name="Silar P."/>
            <person name="Natvig D.O."/>
            <person name="Lalanne C."/>
            <person name="Gautier V."/>
            <person name="Ament-Velasquez S.L."/>
            <person name="Kruys A."/>
            <person name="Hutchinson M.I."/>
            <person name="Powell A.J."/>
            <person name="Barry K."/>
            <person name="Miller A.N."/>
            <person name="Grigoriev I.V."/>
            <person name="Debuchy R."/>
            <person name="Gladieux P."/>
            <person name="Hiltunen Thoren M."/>
            <person name="Johannesson H."/>
        </authorList>
    </citation>
    <scope>NUCLEOTIDE SEQUENCE</scope>
    <source>
        <strain evidence="2">CBS 168.71</strain>
    </source>
</reference>
<dbReference type="PANTHER" id="PTHR28298:SF1">
    <property type="entry name" value="EISOSOME PROTEIN 1"/>
    <property type="match status" value="1"/>
</dbReference>
<feature type="region of interest" description="Disordered" evidence="1">
    <location>
        <begin position="437"/>
        <end position="846"/>
    </location>
</feature>
<evidence type="ECO:0000256" key="1">
    <source>
        <dbReference type="SAM" id="MobiDB-lite"/>
    </source>
</evidence>
<protein>
    <recommendedName>
        <fullName evidence="4">Eisosome protein 1 protein</fullName>
    </recommendedName>
</protein>
<evidence type="ECO:0008006" key="4">
    <source>
        <dbReference type="Google" id="ProtNLM"/>
    </source>
</evidence>
<keyword evidence="3" id="KW-1185">Reference proteome</keyword>
<dbReference type="Proteomes" id="UP001278766">
    <property type="component" value="Unassembled WGS sequence"/>
</dbReference>
<feature type="compositionally biased region" description="Gly residues" evidence="1">
    <location>
        <begin position="791"/>
        <end position="816"/>
    </location>
</feature>
<feature type="region of interest" description="Disordered" evidence="1">
    <location>
        <begin position="1"/>
        <end position="143"/>
    </location>
</feature>
<organism evidence="2 3">
    <name type="scientific">Chaetomium fimeti</name>
    <dbReference type="NCBI Taxonomy" id="1854472"/>
    <lineage>
        <taxon>Eukaryota</taxon>
        <taxon>Fungi</taxon>
        <taxon>Dikarya</taxon>
        <taxon>Ascomycota</taxon>
        <taxon>Pezizomycotina</taxon>
        <taxon>Sordariomycetes</taxon>
        <taxon>Sordariomycetidae</taxon>
        <taxon>Sordariales</taxon>
        <taxon>Chaetomiaceae</taxon>
        <taxon>Chaetomium</taxon>
    </lineage>
</organism>
<sequence length="846" mass="90318">MASTTMTSPAGGASRPLVLPGHSGPLKYANAQDLPIPASPPASPRGHQPETPRSSDALLAAGWAQRQQKPSAFPPSSWVSTAANLAFSTTKASPPAAERPELSRQNSMRAAKGAMAGARPRARSSPQTATEKAPDPSSAEGYALSAATIAHGPSARANTISTSEAGAVPYTTLDRQMFTSNPPVKPETDEKTRADVLHASALAMAKKMYGQQQKMIDNSARAHGRSASFPGGDASTIASSQDEEQPPLVYNSLQEAAYRLAQERLAKLQEEHDKQRSLQEYYGSGTPQRTKFGTIKGKLTRRRSSSDGDLLEDKRRSEQIRKQMSLLNNKLSVVDEDKRRKDQEALLATAQRKVRAQLQRMDQKVQSKTGRVPQVTMDDWGRKAMVAAQARSAATAHETAGKVDIGGGKLIDRSEVDKIAAQNVQPLLDEINERAEEEKARLEEQRLDEERRKEKAEKERMREKEIQEIHRKLKDQQKDVEKARKVGLKQEEKTRKNEAKAIKAGEKHSTEEKRDPPTATGKAKADNQDQPPDIENKRTSAVGRVRTLSINFGKRHPRRKESTSEPLSPDGNSTSPTRKVRAWLLSRFPRPRAKTTSTETPNDQDTHDAKKKGFIGGVALTRLHRNNVGTPSVTGADKAKDKGKTKETENENVERPDASMRDVAMAGRSPPTTTTTPAATTAADEAAGSGGPSAILPCATPQVIPSTPPVHGSQRPTSQVSQVSQPSIPASHHGHGHGQQQSVSSMRTSSTGSSAAGSSSLSSSAGGSGSGSGGSERFVEARSEPESEPGSGSGGLNGGGVSGGGVSGGGVGGGGVSARLTPPRARRVEAGGRVSPFRESRFSEIL</sequence>
<dbReference type="GO" id="GO:0070941">
    <property type="term" value="P:eisosome assembly"/>
    <property type="evidence" value="ECO:0007669"/>
    <property type="project" value="TreeGrafter"/>
</dbReference>
<evidence type="ECO:0000313" key="2">
    <source>
        <dbReference type="EMBL" id="KAK3296973.1"/>
    </source>
</evidence>
<dbReference type="RefSeq" id="XP_062660487.1">
    <property type="nucleotide sequence ID" value="XM_062805602.1"/>
</dbReference>
<feature type="compositionally biased region" description="Polar residues" evidence="1">
    <location>
        <begin position="77"/>
        <end position="92"/>
    </location>
</feature>
<accession>A0AAE0LTI0</accession>
<dbReference type="EMBL" id="JAUEPN010000003">
    <property type="protein sequence ID" value="KAK3296973.1"/>
    <property type="molecule type" value="Genomic_DNA"/>
</dbReference>
<proteinExistence type="predicted"/>
<feature type="region of interest" description="Disordered" evidence="1">
    <location>
        <begin position="270"/>
        <end position="316"/>
    </location>
</feature>
<dbReference type="InterPro" id="IPR024527">
    <property type="entry name" value="Eisosome1"/>
</dbReference>
<feature type="compositionally biased region" description="Basic and acidic residues" evidence="1">
    <location>
        <begin position="826"/>
        <end position="846"/>
    </location>
</feature>
<comment type="caution">
    <text evidence="2">The sequence shown here is derived from an EMBL/GenBank/DDBJ whole genome shotgun (WGS) entry which is preliminary data.</text>
</comment>
<feature type="compositionally biased region" description="Polar residues" evidence="1">
    <location>
        <begin position="594"/>
        <end position="603"/>
    </location>
</feature>
<reference evidence="2" key="2">
    <citation type="submission" date="2023-06" db="EMBL/GenBank/DDBJ databases">
        <authorList>
            <consortium name="Lawrence Berkeley National Laboratory"/>
            <person name="Haridas S."/>
            <person name="Hensen N."/>
            <person name="Bonometti L."/>
            <person name="Westerberg I."/>
            <person name="Brannstrom I.O."/>
            <person name="Guillou S."/>
            <person name="Cros-Aarteil S."/>
            <person name="Calhoun S."/>
            <person name="Kuo A."/>
            <person name="Mondo S."/>
            <person name="Pangilinan J."/>
            <person name="Riley R."/>
            <person name="Labutti K."/>
            <person name="Andreopoulos B."/>
            <person name="Lipzen A."/>
            <person name="Chen C."/>
            <person name="Yanf M."/>
            <person name="Daum C."/>
            <person name="Ng V."/>
            <person name="Clum A."/>
            <person name="Steindorff A."/>
            <person name="Ohm R."/>
            <person name="Martin F."/>
            <person name="Silar P."/>
            <person name="Natvig D."/>
            <person name="Lalanne C."/>
            <person name="Gautier V."/>
            <person name="Ament-Velasquez S.L."/>
            <person name="Kruys A."/>
            <person name="Hutchinson M.I."/>
            <person name="Powell A.J."/>
            <person name="Barry K."/>
            <person name="Miller A.N."/>
            <person name="Grigoriev I.V."/>
            <person name="Debuchy R."/>
            <person name="Gladieux P."/>
            <person name="Thoren M.H."/>
            <person name="Johannesson H."/>
        </authorList>
    </citation>
    <scope>NUCLEOTIDE SEQUENCE</scope>
    <source>
        <strain evidence="2">CBS 168.71</strain>
    </source>
</reference>
<name>A0AAE0LTI0_9PEZI</name>
<dbReference type="Pfam" id="PF12757">
    <property type="entry name" value="Eisosome1"/>
    <property type="match status" value="1"/>
</dbReference>
<evidence type="ECO:0000313" key="3">
    <source>
        <dbReference type="Proteomes" id="UP001278766"/>
    </source>
</evidence>
<feature type="compositionally biased region" description="Basic and acidic residues" evidence="1">
    <location>
        <begin position="637"/>
        <end position="660"/>
    </location>
</feature>
<dbReference type="PANTHER" id="PTHR28298">
    <property type="entry name" value="EISOSOME PROTEIN 1"/>
    <property type="match status" value="1"/>
</dbReference>